<organism evidence="1 2">
    <name type="scientific">Micromonospora andamanensis</name>
    <dbReference type="NCBI Taxonomy" id="1287068"/>
    <lineage>
        <taxon>Bacteria</taxon>
        <taxon>Bacillati</taxon>
        <taxon>Actinomycetota</taxon>
        <taxon>Actinomycetes</taxon>
        <taxon>Micromonosporales</taxon>
        <taxon>Micromonosporaceae</taxon>
        <taxon>Micromonospora</taxon>
    </lineage>
</organism>
<protein>
    <recommendedName>
        <fullName evidence="3">Phosphoribosyltransferase domain-containing protein</fullName>
    </recommendedName>
</protein>
<dbReference type="RefSeq" id="WP_204011603.1">
    <property type="nucleotide sequence ID" value="NZ_BOOZ01000033.1"/>
</dbReference>
<accession>A0ABQ4I0R1</accession>
<evidence type="ECO:0000313" key="2">
    <source>
        <dbReference type="Proteomes" id="UP000647017"/>
    </source>
</evidence>
<gene>
    <name evidence="1" type="ORF">Van01_47130</name>
</gene>
<evidence type="ECO:0008006" key="3">
    <source>
        <dbReference type="Google" id="ProtNLM"/>
    </source>
</evidence>
<comment type="caution">
    <text evidence="1">The sequence shown here is derived from an EMBL/GenBank/DDBJ whole genome shotgun (WGS) entry which is preliminary data.</text>
</comment>
<name>A0ABQ4I0R1_9ACTN</name>
<reference evidence="1 2" key="1">
    <citation type="submission" date="2021-01" db="EMBL/GenBank/DDBJ databases">
        <title>Whole genome shotgun sequence of Verrucosispora andamanensis NBRC 109075.</title>
        <authorList>
            <person name="Komaki H."/>
            <person name="Tamura T."/>
        </authorList>
    </citation>
    <scope>NUCLEOTIDE SEQUENCE [LARGE SCALE GENOMIC DNA]</scope>
    <source>
        <strain evidence="1 2">NBRC 109075</strain>
    </source>
</reference>
<dbReference type="EMBL" id="BOOZ01000033">
    <property type="protein sequence ID" value="GIJ11499.1"/>
    <property type="molecule type" value="Genomic_DNA"/>
</dbReference>
<keyword evidence="2" id="KW-1185">Reference proteome</keyword>
<evidence type="ECO:0000313" key="1">
    <source>
        <dbReference type="EMBL" id="GIJ11499.1"/>
    </source>
</evidence>
<sequence length="599" mass="66501">MAERWRIIPKVIRLGSATTEDVPDERLRFYRNLVADIHQGQVSAEPSQTIYLSFEQLRSAWQVYDRIIADVPTSEDPVEGTVVLVDFTLSPHELIIQTVAAYTGKALGTLLLTNPGLEVLVLMPAMGTGLQQAFRDIVGTDHPGHVIIQYGDGSRVRVSAGQAEDEPIQPPDPEYTDQLQRLNQPIDDRLGGKILRRLGHYRFGSSEKYCTRYFFDASYAIQEVSQLTKDIVLEEQSGSSGPLMIVSHQAHSPWLVEVGAEVAQRLGIRHFPVSAGDDLANLPTSGDAVLLLDVVNTGRTTEALIGGLSTRGLTVRTTIIAVFIDRERLRQARDSFPMVVDRRSYRVRGVAGPIARRKTERTRCEQCLAGVQPADPLTDRPGIRSYDMWEMLLTHEWVPEKYGPGDPDQTSPGPPRFSRVPDFKRIFEEYGDWIAYKLDEMLEATRVGGAGVEEAVYVCPAEPAMNTLTDQLKARRGARPVAVKIPRRILWAAERDDFSEIDRQADVGWGRQLSLLAERDSYAVAIIDEFNGSNTTALSMLKILRRFGITALAYLPVINRNPGSVLRLAGGPEVPIRPLYEIPSPRLSELDVADAAGGR</sequence>
<dbReference type="Proteomes" id="UP000647017">
    <property type="component" value="Unassembled WGS sequence"/>
</dbReference>
<proteinExistence type="predicted"/>